<feature type="compositionally biased region" description="Low complexity" evidence="2">
    <location>
        <begin position="262"/>
        <end position="279"/>
    </location>
</feature>
<dbReference type="InterPro" id="IPR010569">
    <property type="entry name" value="Myotubularin-like_Pase_dom"/>
</dbReference>
<dbReference type="WBParaSite" id="TTAC_0000716701-mRNA-1">
    <property type="protein sequence ID" value="TTAC_0000716701-mRNA-1"/>
    <property type="gene ID" value="TTAC_0000716701"/>
</dbReference>
<dbReference type="GO" id="GO:0019903">
    <property type="term" value="F:protein phosphatase binding"/>
    <property type="evidence" value="ECO:0007669"/>
    <property type="project" value="TreeGrafter"/>
</dbReference>
<name>A0A0R3X1R0_HYDTA</name>
<dbReference type="GO" id="GO:0005737">
    <property type="term" value="C:cytoplasm"/>
    <property type="evidence" value="ECO:0007669"/>
    <property type="project" value="TreeGrafter"/>
</dbReference>
<proteinExistence type="inferred from homology"/>
<dbReference type="SUPFAM" id="SSF52799">
    <property type="entry name" value="(Phosphotyrosine protein) phosphatases II"/>
    <property type="match status" value="2"/>
</dbReference>
<dbReference type="InterPro" id="IPR029021">
    <property type="entry name" value="Prot-tyrosine_phosphatase-like"/>
</dbReference>
<dbReference type="PANTHER" id="PTHR10807">
    <property type="entry name" value="MYOTUBULARIN-RELATED"/>
    <property type="match status" value="1"/>
</dbReference>
<protein>
    <submittedName>
        <fullName evidence="4">Myotubularin phosphatase domain-containing protein</fullName>
    </submittedName>
</protein>
<evidence type="ECO:0000259" key="3">
    <source>
        <dbReference type="PROSITE" id="PS51339"/>
    </source>
</evidence>
<comment type="similarity">
    <text evidence="1">Belongs to the protein-tyrosine phosphatase family. Non-receptor class myotubularin subfamily.</text>
</comment>
<evidence type="ECO:0000256" key="1">
    <source>
        <dbReference type="ARBA" id="ARBA00007471"/>
    </source>
</evidence>
<dbReference type="InterPro" id="IPR030564">
    <property type="entry name" value="Myotubularin"/>
</dbReference>
<reference evidence="4" key="1">
    <citation type="submission" date="2017-02" db="UniProtKB">
        <authorList>
            <consortium name="WormBaseParasite"/>
        </authorList>
    </citation>
    <scope>IDENTIFICATION</scope>
</reference>
<dbReference type="PANTHER" id="PTHR10807:SF73">
    <property type="entry name" value="LD06050P"/>
    <property type="match status" value="1"/>
</dbReference>
<feature type="domain" description="Myotubularin phosphatase" evidence="3">
    <location>
        <begin position="167"/>
        <end position="676"/>
    </location>
</feature>
<accession>A0A0R3X1R0</accession>
<sequence>LYDDIILAESVFPSTSFLIMIMSEGMSLDKIIVCGPNGFRHQGICSVSAVGVEIKSEEKTFRIQIGEIDFLLRIPPLQFIVASNSSSSTTASTGVQRRFGSSTMPPPHWYTLGIGTKELLFFEISVPTQCEQELVYKALMEYTKMDVWTKKNSRLAALDYSLPNRNGWNPFLPEEDFAKEIASGIVRISRVNEKFKICSTYPEAVVVPASIDDEVIAEAAVDRRYCRFPVIKYYHSVKSTILATASEFSSTSKCSSNRTGQVPASDDSSSISSSLPSVASQRCRANEKLLEAMLPPGKRGLIIDLRSHGDSATSSGSKRTTAEMDQFDQRWKRVAKPLPEVGEIHSIFAQFIRDLAMFGFYPNLDITCPAEIVPQQNPNSSFPSGGGYNLASFLPSGNADLPSISPSLPAGGNDDIAEIHGAFAGVKVSLKKSSAWLGLVRDTLAAAVAGACALDGRDLAARNQLDRDRAALTRSAGCISEAELKTRLAAMTTNGSSLLIVGGDGRDQCLLVSSLVQVILSPAVRTIRGFEALIQREWISAGHAFSGRCSHLLTQPGDSTFTEAAPIFLLFLDCIWQIWCQYPSSFEFNEEFLLYLVKHVYAFEFGTFMGDSDQMRESLNLSKTTDSFWSYVNSDEVLPKIRNCLYSPPGRDADSESLSCWPCLSPQALNIWREVYQRVVLPYPCHIWSDRREALANAYVEYREALSTAQKLEKIVQNLMREASERNLLPAS</sequence>
<feature type="compositionally biased region" description="Polar residues" evidence="2">
    <location>
        <begin position="251"/>
        <end position="260"/>
    </location>
</feature>
<dbReference type="STRING" id="6205.A0A0R3X1R0"/>
<dbReference type="Pfam" id="PF06602">
    <property type="entry name" value="Myotub-related"/>
    <property type="match status" value="2"/>
</dbReference>
<evidence type="ECO:0000313" key="4">
    <source>
        <dbReference type="WBParaSite" id="TTAC_0000716701-mRNA-1"/>
    </source>
</evidence>
<evidence type="ECO:0000256" key="2">
    <source>
        <dbReference type="SAM" id="MobiDB-lite"/>
    </source>
</evidence>
<feature type="region of interest" description="Disordered" evidence="2">
    <location>
        <begin position="251"/>
        <end position="279"/>
    </location>
</feature>
<dbReference type="GO" id="GO:0046856">
    <property type="term" value="P:phosphatidylinositol dephosphorylation"/>
    <property type="evidence" value="ECO:0007669"/>
    <property type="project" value="TreeGrafter"/>
</dbReference>
<dbReference type="PROSITE" id="PS51339">
    <property type="entry name" value="PPASE_MYOTUBULARIN"/>
    <property type="match status" value="1"/>
</dbReference>
<dbReference type="AlphaFoldDB" id="A0A0R3X1R0"/>
<dbReference type="GO" id="GO:0010507">
    <property type="term" value="P:negative regulation of autophagy"/>
    <property type="evidence" value="ECO:0007669"/>
    <property type="project" value="TreeGrafter"/>
</dbReference>
<organism evidence="4">
    <name type="scientific">Hydatigena taeniaeformis</name>
    <name type="common">Feline tapeworm</name>
    <name type="synonym">Taenia taeniaeformis</name>
    <dbReference type="NCBI Taxonomy" id="6205"/>
    <lineage>
        <taxon>Eukaryota</taxon>
        <taxon>Metazoa</taxon>
        <taxon>Spiralia</taxon>
        <taxon>Lophotrochozoa</taxon>
        <taxon>Platyhelminthes</taxon>
        <taxon>Cestoda</taxon>
        <taxon>Eucestoda</taxon>
        <taxon>Cyclophyllidea</taxon>
        <taxon>Taeniidae</taxon>
        <taxon>Hydatigera</taxon>
    </lineage>
</organism>